<evidence type="ECO:0000313" key="9">
    <source>
        <dbReference type="EMBL" id="MCP2259063.1"/>
    </source>
</evidence>
<evidence type="ECO:0000256" key="6">
    <source>
        <dbReference type="ARBA" id="ARBA00023295"/>
    </source>
</evidence>
<dbReference type="Gene3D" id="3.40.50.720">
    <property type="entry name" value="NAD(P)-binding Rossmann-like Domain"/>
    <property type="match status" value="1"/>
</dbReference>
<dbReference type="Pfam" id="PF02056">
    <property type="entry name" value="Glyco_hydro_4"/>
    <property type="match status" value="1"/>
</dbReference>
<evidence type="ECO:0000313" key="10">
    <source>
        <dbReference type="Proteomes" id="UP001205311"/>
    </source>
</evidence>
<dbReference type="PANTHER" id="PTHR32092:SF5">
    <property type="entry name" value="6-PHOSPHO-BETA-GLUCOSIDASE"/>
    <property type="match status" value="1"/>
</dbReference>
<accession>A0ABT1HU55</accession>
<comment type="similarity">
    <text evidence="1 7">Belongs to the glycosyl hydrolase 4 family.</text>
</comment>
<dbReference type="InterPro" id="IPR001088">
    <property type="entry name" value="Glyco_hydro_4"/>
</dbReference>
<dbReference type="Gene3D" id="3.90.110.10">
    <property type="entry name" value="Lactate dehydrogenase/glycoside hydrolase, family 4, C-terminal"/>
    <property type="match status" value="1"/>
</dbReference>
<evidence type="ECO:0000259" key="8">
    <source>
        <dbReference type="Pfam" id="PF11975"/>
    </source>
</evidence>
<organism evidence="9 10">
    <name type="scientific">Streptoalloteichus tenebrarius (strain ATCC 17920 / DSM 40477 / JCM 4838 / CBS 697.72 / NBRC 16177 / NCIMB 11028 / NRRL B-12390 / A12253. 1 / ISP 5477)</name>
    <name type="common">Streptomyces tenebrarius</name>
    <dbReference type="NCBI Taxonomy" id="1933"/>
    <lineage>
        <taxon>Bacteria</taxon>
        <taxon>Bacillati</taxon>
        <taxon>Actinomycetota</taxon>
        <taxon>Actinomycetes</taxon>
        <taxon>Pseudonocardiales</taxon>
        <taxon>Pseudonocardiaceae</taxon>
        <taxon>Streptoalloteichus</taxon>
    </lineage>
</organism>
<dbReference type="InterPro" id="IPR015955">
    <property type="entry name" value="Lactate_DH/Glyco_Ohase_4_C"/>
</dbReference>
<keyword evidence="5" id="KW-0464">Manganese</keyword>
<reference evidence="9 10" key="1">
    <citation type="submission" date="2022-06" db="EMBL/GenBank/DDBJ databases">
        <title>Genomic Encyclopedia of Archaeal and Bacterial Type Strains, Phase II (KMG-II): from individual species to whole genera.</title>
        <authorList>
            <person name="Goeker M."/>
        </authorList>
    </citation>
    <scope>NUCLEOTIDE SEQUENCE [LARGE SCALE GENOMIC DNA]</scope>
    <source>
        <strain evidence="9 10">DSM 40477</strain>
    </source>
</reference>
<dbReference type="PRINTS" id="PR00732">
    <property type="entry name" value="GLHYDRLASE4"/>
</dbReference>
<dbReference type="PROSITE" id="PS01324">
    <property type="entry name" value="GLYCOSYL_HYDROL_F4"/>
    <property type="match status" value="1"/>
</dbReference>
<keyword evidence="6 7" id="KW-0326">Glycosidase</keyword>
<dbReference type="Proteomes" id="UP001205311">
    <property type="component" value="Unassembled WGS sequence"/>
</dbReference>
<dbReference type="SUPFAM" id="SSF56327">
    <property type="entry name" value="LDH C-terminal domain-like"/>
    <property type="match status" value="1"/>
</dbReference>
<gene>
    <name evidence="9" type="ORF">LX15_002764</name>
</gene>
<evidence type="ECO:0000256" key="7">
    <source>
        <dbReference type="RuleBase" id="RU361152"/>
    </source>
</evidence>
<name>A0ABT1HU55_STRSD</name>
<dbReference type="PANTHER" id="PTHR32092">
    <property type="entry name" value="6-PHOSPHO-BETA-GLUCOSIDASE-RELATED"/>
    <property type="match status" value="1"/>
</dbReference>
<sequence>MLGGGGFRVPLVHASLLADPDRLVDELVLCDRDERRLTAITAVLDQQAAGAATRPALTWTTDVDHAVAGADVVFSAIRVGGTRGRTLDERVALDQGLLGQETVGPGGISYALRTVPVALDIARRVATAAPGAWLINFTNPAGLVTEAMTSVLGDRVIGICDSPVGLCRGVAAALGVEHERCGFDYVGLNHLGWLRRVLVDGRDRLPELLADDTALARFEEGRLFGPALLRALGAVPNEYLHYYYFARETLREAREQERTRGEFLRDQQERFYARAIDNPRDALRLWEETRAERERTYMAESRAVAGAGERPAEALDGGGYDRVALRLMKALGGGGEDRLILNVRNRNAVAEMPADAVVEVPCVVDRNGARPLAVGAVEPHFLALMRQVKTVERAAITAATTRSRAHALLALVSHPLVDSAAAAERALDGYAAAFPELADLA</sequence>
<evidence type="ECO:0000256" key="4">
    <source>
        <dbReference type="ARBA" id="ARBA00023027"/>
    </source>
</evidence>
<evidence type="ECO:0000256" key="3">
    <source>
        <dbReference type="ARBA" id="ARBA00022801"/>
    </source>
</evidence>
<dbReference type="Pfam" id="PF11975">
    <property type="entry name" value="Glyco_hydro_4C"/>
    <property type="match status" value="1"/>
</dbReference>
<proteinExistence type="inferred from homology"/>
<dbReference type="SUPFAM" id="SSF51735">
    <property type="entry name" value="NAD(P)-binding Rossmann-fold domains"/>
    <property type="match status" value="1"/>
</dbReference>
<evidence type="ECO:0000256" key="5">
    <source>
        <dbReference type="ARBA" id="ARBA00023211"/>
    </source>
</evidence>
<comment type="caution">
    <text evidence="9">The sequence shown here is derived from an EMBL/GenBank/DDBJ whole genome shotgun (WGS) entry which is preliminary data.</text>
</comment>
<keyword evidence="2" id="KW-0479">Metal-binding</keyword>
<dbReference type="EMBL" id="JAMTCP010000013">
    <property type="protein sequence ID" value="MCP2259063.1"/>
    <property type="molecule type" value="Genomic_DNA"/>
</dbReference>
<dbReference type="InterPro" id="IPR019802">
    <property type="entry name" value="GlycHydrolase_4_CS"/>
</dbReference>
<dbReference type="CDD" id="cd05296">
    <property type="entry name" value="GH4_P_beta_glucosidase"/>
    <property type="match status" value="1"/>
</dbReference>
<dbReference type="InterPro" id="IPR022616">
    <property type="entry name" value="Glyco_hydro_4_C"/>
</dbReference>
<dbReference type="InterPro" id="IPR036291">
    <property type="entry name" value="NAD(P)-bd_dom_sf"/>
</dbReference>
<protein>
    <submittedName>
        <fullName evidence="9">6-phospho-beta-glucosidase</fullName>
    </submittedName>
</protein>
<evidence type="ECO:0000256" key="2">
    <source>
        <dbReference type="ARBA" id="ARBA00022723"/>
    </source>
</evidence>
<evidence type="ECO:0000256" key="1">
    <source>
        <dbReference type="ARBA" id="ARBA00010141"/>
    </source>
</evidence>
<keyword evidence="4 7" id="KW-0520">NAD</keyword>
<feature type="domain" description="Glycosyl hydrolase family 4 C-terminal" evidence="8">
    <location>
        <begin position="185"/>
        <end position="417"/>
    </location>
</feature>
<keyword evidence="3 7" id="KW-0378">Hydrolase</keyword>
<keyword evidence="10" id="KW-1185">Reference proteome</keyword>
<comment type="cofactor">
    <cofactor evidence="7">
        <name>NAD(+)</name>
        <dbReference type="ChEBI" id="CHEBI:57540"/>
    </cofactor>
    <text evidence="7">Binds 1 NAD(+) per subunit.</text>
</comment>